<name>A0ABN7UIY2_GIGMA</name>
<evidence type="ECO:0000313" key="2">
    <source>
        <dbReference type="Proteomes" id="UP000789901"/>
    </source>
</evidence>
<reference evidence="1 2" key="1">
    <citation type="submission" date="2021-06" db="EMBL/GenBank/DDBJ databases">
        <authorList>
            <person name="Kallberg Y."/>
            <person name="Tangrot J."/>
            <person name="Rosling A."/>
        </authorList>
    </citation>
    <scope>NUCLEOTIDE SEQUENCE [LARGE SCALE GENOMIC DNA]</scope>
    <source>
        <strain evidence="1 2">120-4 pot B 10/14</strain>
    </source>
</reference>
<evidence type="ECO:0000313" key="1">
    <source>
        <dbReference type="EMBL" id="CAG8608587.1"/>
    </source>
</evidence>
<gene>
    <name evidence="1" type="ORF">GMARGA_LOCUS7238</name>
</gene>
<proteinExistence type="predicted"/>
<dbReference type="Proteomes" id="UP000789901">
    <property type="component" value="Unassembled WGS sequence"/>
</dbReference>
<organism evidence="1 2">
    <name type="scientific">Gigaspora margarita</name>
    <dbReference type="NCBI Taxonomy" id="4874"/>
    <lineage>
        <taxon>Eukaryota</taxon>
        <taxon>Fungi</taxon>
        <taxon>Fungi incertae sedis</taxon>
        <taxon>Mucoromycota</taxon>
        <taxon>Glomeromycotina</taxon>
        <taxon>Glomeromycetes</taxon>
        <taxon>Diversisporales</taxon>
        <taxon>Gigasporaceae</taxon>
        <taxon>Gigaspora</taxon>
    </lineage>
</organism>
<sequence>MNQILPISILHIRKKCKNCKRTRLHKDKNAIKRNLCYHYDQLTLSGNEIIVNWLIQPRKEIVLQRLSGFSKIFKAKCDNCISSWNTHRQDFEFERNSDVVLKSLNDSKNINFDFLNEYTHSARYYNQLQLVLDIEIKVFTLENGTVFDVLINKSMKIWDQSYH</sequence>
<protein>
    <submittedName>
        <fullName evidence="1">25301_t:CDS:1</fullName>
    </submittedName>
</protein>
<comment type="caution">
    <text evidence="1">The sequence shown here is derived from an EMBL/GenBank/DDBJ whole genome shotgun (WGS) entry which is preliminary data.</text>
</comment>
<accession>A0ABN7UIY2</accession>
<dbReference type="EMBL" id="CAJVQB010003451">
    <property type="protein sequence ID" value="CAG8608587.1"/>
    <property type="molecule type" value="Genomic_DNA"/>
</dbReference>
<keyword evidence="2" id="KW-1185">Reference proteome</keyword>